<dbReference type="AlphaFoldDB" id="A0A9P0GBZ6"/>
<keyword evidence="3" id="KW-0862">Zinc</keyword>
<evidence type="ECO:0000256" key="4">
    <source>
        <dbReference type="PROSITE-ProRule" id="PRU00146"/>
    </source>
</evidence>
<organism evidence="6 7">
    <name type="scientific">Psylliodes chrysocephalus</name>
    <dbReference type="NCBI Taxonomy" id="3402493"/>
    <lineage>
        <taxon>Eukaryota</taxon>
        <taxon>Metazoa</taxon>
        <taxon>Ecdysozoa</taxon>
        <taxon>Arthropoda</taxon>
        <taxon>Hexapoda</taxon>
        <taxon>Insecta</taxon>
        <taxon>Pterygota</taxon>
        <taxon>Neoptera</taxon>
        <taxon>Endopterygota</taxon>
        <taxon>Coleoptera</taxon>
        <taxon>Polyphaga</taxon>
        <taxon>Cucujiformia</taxon>
        <taxon>Chrysomeloidea</taxon>
        <taxon>Chrysomelidae</taxon>
        <taxon>Galerucinae</taxon>
        <taxon>Alticini</taxon>
        <taxon>Psylliodes</taxon>
    </lineage>
</organism>
<dbReference type="InterPro" id="IPR001965">
    <property type="entry name" value="Znf_PHD"/>
</dbReference>
<evidence type="ECO:0000256" key="1">
    <source>
        <dbReference type="ARBA" id="ARBA00022723"/>
    </source>
</evidence>
<dbReference type="Pfam" id="PF00628">
    <property type="entry name" value="PHD"/>
    <property type="match status" value="1"/>
</dbReference>
<gene>
    <name evidence="6" type="ORF">PSYICH_LOCUS6218</name>
</gene>
<accession>A0A9P0GBZ6</accession>
<dbReference type="CDD" id="cd15489">
    <property type="entry name" value="PHD_SF"/>
    <property type="match status" value="1"/>
</dbReference>
<evidence type="ECO:0000313" key="7">
    <source>
        <dbReference type="Proteomes" id="UP001153636"/>
    </source>
</evidence>
<dbReference type="GO" id="GO:0008270">
    <property type="term" value="F:zinc ion binding"/>
    <property type="evidence" value="ECO:0007669"/>
    <property type="project" value="UniProtKB-KW"/>
</dbReference>
<reference evidence="6" key="1">
    <citation type="submission" date="2022-01" db="EMBL/GenBank/DDBJ databases">
        <authorList>
            <person name="King R."/>
        </authorList>
    </citation>
    <scope>NUCLEOTIDE SEQUENCE</scope>
</reference>
<keyword evidence="7" id="KW-1185">Reference proteome</keyword>
<keyword evidence="1" id="KW-0479">Metal-binding</keyword>
<sequence length="245" mass="27760">MVNDSCLVCKKFVNRQVTKVQCAKCKKMVHTDCLSPAISPDAYWMCKTCKNDSTESTLGTPEFEALMNKLSGIQNDIDQVKNIQKDMAKTLELYASKIDDFAHKVKNIPIIESTGVENKIQIEKLKLQVEAMDQQIRLNNIIINGLPVTNENANNIVTNIFKSLNLPSTNMIETCYKIGRNQATGGHQTIMVKLLSNEKRHMVFKAFKTKKILKANEIGFTNNESRWGKIKSNFEKEVKSYMSFG</sequence>
<dbReference type="InterPro" id="IPR019787">
    <property type="entry name" value="Znf_PHD-finger"/>
</dbReference>
<proteinExistence type="predicted"/>
<evidence type="ECO:0000256" key="3">
    <source>
        <dbReference type="ARBA" id="ARBA00022833"/>
    </source>
</evidence>
<dbReference type="InterPro" id="IPR011011">
    <property type="entry name" value="Znf_FYVE_PHD"/>
</dbReference>
<dbReference type="SMART" id="SM00249">
    <property type="entry name" value="PHD"/>
    <property type="match status" value="1"/>
</dbReference>
<dbReference type="EMBL" id="OV651831">
    <property type="protein sequence ID" value="CAH1105396.1"/>
    <property type="molecule type" value="Genomic_DNA"/>
</dbReference>
<evidence type="ECO:0000259" key="5">
    <source>
        <dbReference type="PROSITE" id="PS50016"/>
    </source>
</evidence>
<dbReference type="OrthoDB" id="6778382at2759"/>
<feature type="domain" description="PHD-type" evidence="5">
    <location>
        <begin position="3"/>
        <end position="52"/>
    </location>
</feature>
<dbReference type="SUPFAM" id="SSF57903">
    <property type="entry name" value="FYVE/PHD zinc finger"/>
    <property type="match status" value="1"/>
</dbReference>
<keyword evidence="2 4" id="KW-0863">Zinc-finger</keyword>
<dbReference type="PROSITE" id="PS01359">
    <property type="entry name" value="ZF_PHD_1"/>
    <property type="match status" value="1"/>
</dbReference>
<dbReference type="InterPro" id="IPR013083">
    <property type="entry name" value="Znf_RING/FYVE/PHD"/>
</dbReference>
<name>A0A9P0GBZ6_9CUCU</name>
<dbReference type="Proteomes" id="UP001153636">
    <property type="component" value="Chromosome 19"/>
</dbReference>
<protein>
    <recommendedName>
        <fullName evidence="5">PHD-type domain-containing protein</fullName>
    </recommendedName>
</protein>
<evidence type="ECO:0000256" key="2">
    <source>
        <dbReference type="ARBA" id="ARBA00022771"/>
    </source>
</evidence>
<dbReference type="InterPro" id="IPR019786">
    <property type="entry name" value="Zinc_finger_PHD-type_CS"/>
</dbReference>
<dbReference type="PROSITE" id="PS50016">
    <property type="entry name" value="ZF_PHD_2"/>
    <property type="match status" value="1"/>
</dbReference>
<evidence type="ECO:0000313" key="6">
    <source>
        <dbReference type="EMBL" id="CAH1105396.1"/>
    </source>
</evidence>
<dbReference type="Gene3D" id="3.30.40.10">
    <property type="entry name" value="Zinc/RING finger domain, C3HC4 (zinc finger)"/>
    <property type="match status" value="1"/>
</dbReference>